<evidence type="ECO:0000313" key="4">
    <source>
        <dbReference type="EMBL" id="KAK1259990.1"/>
    </source>
</evidence>
<proteinExistence type="inferred from homology"/>
<comment type="caution">
    <text evidence="4">The sequence shown here is derived from an EMBL/GenBank/DDBJ whole genome shotgun (WGS) entry which is preliminary data.</text>
</comment>
<evidence type="ECO:0000256" key="1">
    <source>
        <dbReference type="ARBA" id="ARBA00005474"/>
    </source>
</evidence>
<accession>A0AAV9A7R7</accession>
<dbReference type="InterPro" id="IPR004883">
    <property type="entry name" value="LOB"/>
</dbReference>
<reference evidence="4" key="2">
    <citation type="submission" date="2023-06" db="EMBL/GenBank/DDBJ databases">
        <authorList>
            <person name="Ma L."/>
            <person name="Liu K.-W."/>
            <person name="Li Z."/>
            <person name="Hsiao Y.-Y."/>
            <person name="Qi Y."/>
            <person name="Fu T."/>
            <person name="Tang G."/>
            <person name="Zhang D."/>
            <person name="Sun W.-H."/>
            <person name="Liu D.-K."/>
            <person name="Li Y."/>
            <person name="Chen G.-Z."/>
            <person name="Liu X.-D."/>
            <person name="Liao X.-Y."/>
            <person name="Jiang Y.-T."/>
            <person name="Yu X."/>
            <person name="Hao Y."/>
            <person name="Huang J."/>
            <person name="Zhao X.-W."/>
            <person name="Ke S."/>
            <person name="Chen Y.-Y."/>
            <person name="Wu W.-L."/>
            <person name="Hsu J.-L."/>
            <person name="Lin Y.-F."/>
            <person name="Huang M.-D."/>
            <person name="Li C.-Y."/>
            <person name="Huang L."/>
            <person name="Wang Z.-W."/>
            <person name="Zhao X."/>
            <person name="Zhong W.-Y."/>
            <person name="Peng D.-H."/>
            <person name="Ahmad S."/>
            <person name="Lan S."/>
            <person name="Zhang J.-S."/>
            <person name="Tsai W.-C."/>
            <person name="Van De Peer Y."/>
            <person name="Liu Z.-J."/>
        </authorList>
    </citation>
    <scope>NUCLEOTIDE SEQUENCE</scope>
    <source>
        <strain evidence="4">SCP</strain>
        <tissue evidence="4">Leaves</tissue>
    </source>
</reference>
<feature type="domain" description="LOB" evidence="3">
    <location>
        <begin position="9"/>
        <end position="110"/>
    </location>
</feature>
<dbReference type="GO" id="GO:0005634">
    <property type="term" value="C:nucleus"/>
    <property type="evidence" value="ECO:0007669"/>
    <property type="project" value="TreeGrafter"/>
</dbReference>
<keyword evidence="5" id="KW-1185">Reference proteome</keyword>
<feature type="region of interest" description="Disordered" evidence="2">
    <location>
        <begin position="199"/>
        <end position="241"/>
    </location>
</feature>
<dbReference type="PANTHER" id="PTHR31529">
    <property type="entry name" value="LOB DOMAIN CONTAINING PROTEIN"/>
    <property type="match status" value="1"/>
</dbReference>
<comment type="similarity">
    <text evidence="1">Belongs to the LOB domain-containing protein family.</text>
</comment>
<evidence type="ECO:0000256" key="2">
    <source>
        <dbReference type="SAM" id="MobiDB-lite"/>
    </source>
</evidence>
<evidence type="ECO:0000313" key="5">
    <source>
        <dbReference type="Proteomes" id="UP001179952"/>
    </source>
</evidence>
<gene>
    <name evidence="4" type="ORF">QJS04_geneDACA015488</name>
</gene>
<organism evidence="4 5">
    <name type="scientific">Acorus gramineus</name>
    <name type="common">Dwarf sweet flag</name>
    <dbReference type="NCBI Taxonomy" id="55184"/>
    <lineage>
        <taxon>Eukaryota</taxon>
        <taxon>Viridiplantae</taxon>
        <taxon>Streptophyta</taxon>
        <taxon>Embryophyta</taxon>
        <taxon>Tracheophyta</taxon>
        <taxon>Spermatophyta</taxon>
        <taxon>Magnoliopsida</taxon>
        <taxon>Liliopsida</taxon>
        <taxon>Acoraceae</taxon>
        <taxon>Acorus</taxon>
    </lineage>
</organism>
<name>A0AAV9A7R7_ACOGR</name>
<evidence type="ECO:0000259" key="3">
    <source>
        <dbReference type="PROSITE" id="PS50891"/>
    </source>
</evidence>
<dbReference type="AlphaFoldDB" id="A0AAV9A7R7"/>
<dbReference type="Pfam" id="PF03195">
    <property type="entry name" value="LOB"/>
    <property type="match status" value="1"/>
</dbReference>
<protein>
    <submittedName>
        <fullName evidence="4">LOB domain-containing protein 6</fullName>
    </submittedName>
</protein>
<dbReference type="GO" id="GO:0009755">
    <property type="term" value="P:hormone-mediated signaling pathway"/>
    <property type="evidence" value="ECO:0007669"/>
    <property type="project" value="TreeGrafter"/>
</dbReference>
<dbReference type="PROSITE" id="PS50891">
    <property type="entry name" value="LOB"/>
    <property type="match status" value="1"/>
</dbReference>
<dbReference type="GO" id="GO:0045893">
    <property type="term" value="P:positive regulation of DNA-templated transcription"/>
    <property type="evidence" value="ECO:0007669"/>
    <property type="project" value="TreeGrafter"/>
</dbReference>
<sequence>MSLSSSISRPCAACKFLRRKCMDNCVFAPQFPPDQPERFASVHRVFGAGNVSKILQDIDISQRNHAVDTLVYEAETRLQNPVYGPVACIALLNETNQQIQHQLTLINRELSSYHCNFLSPNPMHPPLAEQQQEQVQREHQQQQQQMLEAQMIIMHEQQQRSTTMAGQQQMMMMHAQEQQPTQMLEGQMMIMHEQQEQPSQMIVRQQEIHGQHQPPGMLEVAAKQEQQQRSGNGAKRRLASS</sequence>
<dbReference type="EMBL" id="JAUJYN010000012">
    <property type="protein sequence ID" value="KAK1259990.1"/>
    <property type="molecule type" value="Genomic_DNA"/>
</dbReference>
<dbReference type="Proteomes" id="UP001179952">
    <property type="component" value="Unassembled WGS sequence"/>
</dbReference>
<reference evidence="4" key="1">
    <citation type="journal article" date="2023" name="Nat. Commun.">
        <title>Diploid and tetraploid genomes of Acorus and the evolution of monocots.</title>
        <authorList>
            <person name="Ma L."/>
            <person name="Liu K.W."/>
            <person name="Li Z."/>
            <person name="Hsiao Y.Y."/>
            <person name="Qi Y."/>
            <person name="Fu T."/>
            <person name="Tang G.D."/>
            <person name="Zhang D."/>
            <person name="Sun W.H."/>
            <person name="Liu D.K."/>
            <person name="Li Y."/>
            <person name="Chen G.Z."/>
            <person name="Liu X.D."/>
            <person name="Liao X.Y."/>
            <person name="Jiang Y.T."/>
            <person name="Yu X."/>
            <person name="Hao Y."/>
            <person name="Huang J."/>
            <person name="Zhao X.W."/>
            <person name="Ke S."/>
            <person name="Chen Y.Y."/>
            <person name="Wu W.L."/>
            <person name="Hsu J.L."/>
            <person name="Lin Y.F."/>
            <person name="Huang M.D."/>
            <person name="Li C.Y."/>
            <person name="Huang L."/>
            <person name="Wang Z.W."/>
            <person name="Zhao X."/>
            <person name="Zhong W.Y."/>
            <person name="Peng D.H."/>
            <person name="Ahmad S."/>
            <person name="Lan S."/>
            <person name="Zhang J.S."/>
            <person name="Tsai W.C."/>
            <person name="Van de Peer Y."/>
            <person name="Liu Z.J."/>
        </authorList>
    </citation>
    <scope>NUCLEOTIDE SEQUENCE</scope>
    <source>
        <strain evidence="4">SCP</strain>
    </source>
</reference>
<dbReference type="PANTHER" id="PTHR31529:SF4">
    <property type="entry name" value="LOB DOMAIN-CONTAINING PROTEIN 30"/>
    <property type="match status" value="1"/>
</dbReference>